<proteinExistence type="predicted"/>
<dbReference type="STRING" id="51670.SAMN04488557_4100"/>
<keyword evidence="1" id="KW-0812">Transmembrane</keyword>
<dbReference type="AlphaFoldDB" id="A0A1I7NWN6"/>
<dbReference type="EMBL" id="FPCH01000005">
    <property type="protein sequence ID" value="SFV39075.1"/>
    <property type="molecule type" value="Genomic_DNA"/>
</dbReference>
<evidence type="ECO:0000313" key="4">
    <source>
        <dbReference type="Proteomes" id="UP000199423"/>
    </source>
</evidence>
<dbReference type="PANTHER" id="PTHR41542">
    <property type="entry name" value="BLL5807 PROTEIN"/>
    <property type="match status" value="1"/>
</dbReference>
<evidence type="ECO:0000256" key="1">
    <source>
        <dbReference type="SAM" id="Phobius"/>
    </source>
</evidence>
<feature type="transmembrane region" description="Helical" evidence="1">
    <location>
        <begin position="6"/>
        <end position="25"/>
    </location>
</feature>
<dbReference type="Proteomes" id="UP000199423">
    <property type="component" value="Unassembled WGS sequence"/>
</dbReference>
<keyword evidence="1" id="KW-0472">Membrane</keyword>
<evidence type="ECO:0000259" key="2">
    <source>
        <dbReference type="SMART" id="SM00978"/>
    </source>
</evidence>
<dbReference type="SUPFAM" id="SSF54427">
    <property type="entry name" value="NTF2-like"/>
    <property type="match status" value="1"/>
</dbReference>
<evidence type="ECO:0000313" key="3">
    <source>
        <dbReference type="EMBL" id="SFV39075.1"/>
    </source>
</evidence>
<feature type="domain" description="Tim44-like" evidence="2">
    <location>
        <begin position="164"/>
        <end position="311"/>
    </location>
</feature>
<dbReference type="InterPro" id="IPR007379">
    <property type="entry name" value="Tim44-like_dom"/>
</dbReference>
<reference evidence="4" key="1">
    <citation type="submission" date="2016-10" db="EMBL/GenBank/DDBJ databases">
        <authorList>
            <person name="Varghese N."/>
            <person name="Submissions S."/>
        </authorList>
    </citation>
    <scope>NUCLEOTIDE SEQUENCE [LARGE SCALE GENOMIC DNA]</scope>
    <source>
        <strain evidence="4">DSM 1565</strain>
    </source>
</reference>
<organism evidence="3 4">
    <name type="scientific">Hyphomicrobium facile</name>
    <dbReference type="NCBI Taxonomy" id="51670"/>
    <lineage>
        <taxon>Bacteria</taxon>
        <taxon>Pseudomonadati</taxon>
        <taxon>Pseudomonadota</taxon>
        <taxon>Alphaproteobacteria</taxon>
        <taxon>Hyphomicrobiales</taxon>
        <taxon>Hyphomicrobiaceae</taxon>
        <taxon>Hyphomicrobium</taxon>
    </lineage>
</organism>
<dbReference type="Pfam" id="PF04280">
    <property type="entry name" value="Tim44"/>
    <property type="match status" value="1"/>
</dbReference>
<accession>A0A1I7NWN6</accession>
<dbReference type="SMART" id="SM00978">
    <property type="entry name" value="Tim44"/>
    <property type="match status" value="1"/>
</dbReference>
<keyword evidence="1" id="KW-1133">Transmembrane helix</keyword>
<feature type="transmembrane region" description="Helical" evidence="1">
    <location>
        <begin position="114"/>
        <end position="132"/>
    </location>
</feature>
<dbReference type="PANTHER" id="PTHR41542:SF1">
    <property type="entry name" value="BLL5807 PROTEIN"/>
    <property type="match status" value="1"/>
</dbReference>
<sequence>MSLSRLVALILTLAAGFAIVAADVANARAGGGRSFGSRAGKTFMAPPPTNTAPKAAPIERSMAPKSAPASAQPAAAAAQPSRFGGMRGLLLGGLFAAGLASIFGFGALASVLGFFLQFALIAGIVYLVLMLLRIRNQPAFGRAVPQGLGRTPQRDTLAQAGLARASATSAGASEPALTIGGDDFDSFERRLGDIQTAYGREDVDKLGAMTTPEMLSYFSEEISEKAKQGLRNEISGVKLLQGDLAEAWRDNGSDYATVAMRYSLIDATVERETGRVVSGDLDRPTEATELWTFRRDDRARADGWQLSAIQQA</sequence>
<name>A0A1I7NWN6_9HYPH</name>
<dbReference type="InterPro" id="IPR032710">
    <property type="entry name" value="NTF2-like_dom_sf"/>
</dbReference>
<dbReference type="RefSeq" id="WP_092869605.1">
    <property type="nucleotide sequence ID" value="NZ_FPCH01000005.1"/>
</dbReference>
<gene>
    <name evidence="3" type="ORF">SAMN04488557_4100</name>
</gene>
<dbReference type="OrthoDB" id="9780873at2"/>
<keyword evidence="4" id="KW-1185">Reference proteome</keyword>
<dbReference type="Gene3D" id="3.10.450.240">
    <property type="match status" value="1"/>
</dbReference>
<protein>
    <submittedName>
        <fullName evidence="3">Predicted lipid-binding transport protein, Tim44 family</fullName>
    </submittedName>
</protein>
<feature type="transmembrane region" description="Helical" evidence="1">
    <location>
        <begin position="89"/>
        <end position="108"/>
    </location>
</feature>